<feature type="region of interest" description="Disordered" evidence="3">
    <location>
        <begin position="1"/>
        <end position="134"/>
    </location>
</feature>
<dbReference type="Gene3D" id="3.30.70.330">
    <property type="match status" value="2"/>
</dbReference>
<proteinExistence type="predicted"/>
<dbReference type="InterPro" id="IPR012677">
    <property type="entry name" value="Nucleotide-bd_a/b_plait_sf"/>
</dbReference>
<dbReference type="SMART" id="SM00360">
    <property type="entry name" value="RRM"/>
    <property type="match status" value="2"/>
</dbReference>
<evidence type="ECO:0000256" key="1">
    <source>
        <dbReference type="ARBA" id="ARBA00022884"/>
    </source>
</evidence>
<feature type="compositionally biased region" description="Gly residues" evidence="3">
    <location>
        <begin position="314"/>
        <end position="338"/>
    </location>
</feature>
<dbReference type="PANTHER" id="PTHR48027">
    <property type="entry name" value="HETEROGENEOUS NUCLEAR RIBONUCLEOPROTEIN 87F-RELATED"/>
    <property type="match status" value="1"/>
</dbReference>
<name>A0A9W8KWY9_9FUNG</name>
<dbReference type="InterPro" id="IPR000504">
    <property type="entry name" value="RRM_dom"/>
</dbReference>
<sequence length="338" mass="36137">MAKATAVSKDSSKKVSKKELKKQKKVEESESSSEASSAEESEPSSSDSGSDSGSDSESEDAASASDSESASDESEAESNKADSESDSSSESEAEDKESSESKESEESDKDTKRKADSSDIEMEDDTAKKQKTETYSLFVGNLAFTATDESLRAAFEEFSPVGARVATDGSRSRGFGYVDFSTEAAQESALQAEIEIDGRQVRLDKTTSRAGESSRNNKPQGEPSKVLFIGNLSFRSTEASVRDAFAECGTVVSVRIITDKESGRPKGYGYIEFDSVEGAASAMQWNNTDLDGRNIRLDYSAPRDNSRGGRDGGRGGFRGGSRGGSRGGFRGGFRGRNY</sequence>
<evidence type="ECO:0000313" key="6">
    <source>
        <dbReference type="Proteomes" id="UP001151518"/>
    </source>
</evidence>
<feature type="domain" description="RRM" evidence="4">
    <location>
        <begin position="225"/>
        <end position="302"/>
    </location>
</feature>
<dbReference type="Pfam" id="PF00076">
    <property type="entry name" value="RRM_1"/>
    <property type="match status" value="2"/>
</dbReference>
<evidence type="ECO:0000256" key="3">
    <source>
        <dbReference type="SAM" id="MobiDB-lite"/>
    </source>
</evidence>
<dbReference type="EMBL" id="JANBTW010000067">
    <property type="protein sequence ID" value="KAJ2673578.1"/>
    <property type="molecule type" value="Genomic_DNA"/>
</dbReference>
<feature type="compositionally biased region" description="Basic residues" evidence="3">
    <location>
        <begin position="14"/>
        <end position="24"/>
    </location>
</feature>
<feature type="compositionally biased region" description="Acidic residues" evidence="3">
    <location>
        <begin position="84"/>
        <end position="95"/>
    </location>
</feature>
<organism evidence="5 6">
    <name type="scientific">Coemansia spiralis</name>
    <dbReference type="NCBI Taxonomy" id="417178"/>
    <lineage>
        <taxon>Eukaryota</taxon>
        <taxon>Fungi</taxon>
        <taxon>Fungi incertae sedis</taxon>
        <taxon>Zoopagomycota</taxon>
        <taxon>Kickxellomycotina</taxon>
        <taxon>Kickxellomycetes</taxon>
        <taxon>Kickxellales</taxon>
        <taxon>Kickxellaceae</taxon>
        <taxon>Coemansia</taxon>
    </lineage>
</organism>
<evidence type="ECO:0000259" key="4">
    <source>
        <dbReference type="PROSITE" id="PS50102"/>
    </source>
</evidence>
<reference evidence="5" key="1">
    <citation type="submission" date="2022-07" db="EMBL/GenBank/DDBJ databases">
        <title>Phylogenomic reconstructions and comparative analyses of Kickxellomycotina fungi.</title>
        <authorList>
            <person name="Reynolds N.K."/>
            <person name="Stajich J.E."/>
            <person name="Barry K."/>
            <person name="Grigoriev I.V."/>
            <person name="Crous P."/>
            <person name="Smith M.E."/>
        </authorList>
    </citation>
    <scope>NUCLEOTIDE SEQUENCE</scope>
    <source>
        <strain evidence="5">NRRL 3115</strain>
    </source>
</reference>
<protein>
    <recommendedName>
        <fullName evidence="4">RRM domain-containing protein</fullName>
    </recommendedName>
</protein>
<feature type="region of interest" description="Disordered" evidence="3">
    <location>
        <begin position="296"/>
        <end position="338"/>
    </location>
</feature>
<evidence type="ECO:0000313" key="5">
    <source>
        <dbReference type="EMBL" id="KAJ2673578.1"/>
    </source>
</evidence>
<comment type="caution">
    <text evidence="5">The sequence shown here is derived from an EMBL/GenBank/DDBJ whole genome shotgun (WGS) entry which is preliminary data.</text>
</comment>
<feature type="compositionally biased region" description="Basic and acidic residues" evidence="3">
    <location>
        <begin position="304"/>
        <end position="313"/>
    </location>
</feature>
<accession>A0A9W8KWY9</accession>
<dbReference type="OrthoDB" id="439808at2759"/>
<dbReference type="InterPro" id="IPR035979">
    <property type="entry name" value="RBD_domain_sf"/>
</dbReference>
<feature type="domain" description="RRM" evidence="4">
    <location>
        <begin position="135"/>
        <end position="208"/>
    </location>
</feature>
<evidence type="ECO:0000256" key="2">
    <source>
        <dbReference type="PROSITE-ProRule" id="PRU00176"/>
    </source>
</evidence>
<dbReference type="PROSITE" id="PS50102">
    <property type="entry name" value="RRM"/>
    <property type="match status" value="2"/>
</dbReference>
<feature type="compositionally biased region" description="Basic and acidic residues" evidence="3">
    <location>
        <begin position="96"/>
        <end position="117"/>
    </location>
</feature>
<keyword evidence="1 2" id="KW-0694">RNA-binding</keyword>
<dbReference type="Proteomes" id="UP001151518">
    <property type="component" value="Unassembled WGS sequence"/>
</dbReference>
<dbReference type="InterPro" id="IPR052462">
    <property type="entry name" value="SLIRP/GR-RBP-like"/>
</dbReference>
<dbReference type="AlphaFoldDB" id="A0A9W8KWY9"/>
<feature type="compositionally biased region" description="Low complexity" evidence="3">
    <location>
        <begin position="43"/>
        <end position="53"/>
    </location>
</feature>
<dbReference type="GO" id="GO:0003723">
    <property type="term" value="F:RNA binding"/>
    <property type="evidence" value="ECO:0007669"/>
    <property type="project" value="UniProtKB-UniRule"/>
</dbReference>
<gene>
    <name evidence="5" type="ORF">GGI25_004679</name>
</gene>
<dbReference type="SUPFAM" id="SSF54928">
    <property type="entry name" value="RNA-binding domain, RBD"/>
    <property type="match status" value="2"/>
</dbReference>